<evidence type="ECO:0000313" key="2">
    <source>
        <dbReference type="Proteomes" id="UP001345219"/>
    </source>
</evidence>
<dbReference type="Proteomes" id="UP001345219">
    <property type="component" value="Chromosome 18"/>
</dbReference>
<proteinExistence type="predicted"/>
<reference evidence="1 2" key="1">
    <citation type="journal article" date="2023" name="Hortic Res">
        <title>Pangenome of water caltrop reveals structural variations and asymmetric subgenome divergence after allopolyploidization.</title>
        <authorList>
            <person name="Zhang X."/>
            <person name="Chen Y."/>
            <person name="Wang L."/>
            <person name="Yuan Y."/>
            <person name="Fang M."/>
            <person name="Shi L."/>
            <person name="Lu R."/>
            <person name="Comes H.P."/>
            <person name="Ma Y."/>
            <person name="Chen Y."/>
            <person name="Huang G."/>
            <person name="Zhou Y."/>
            <person name="Zheng Z."/>
            <person name="Qiu Y."/>
        </authorList>
    </citation>
    <scope>NUCLEOTIDE SEQUENCE [LARGE SCALE GENOMIC DNA]</scope>
    <source>
        <tissue evidence="1">Roots</tissue>
    </source>
</reference>
<sequence length="67" mass="7537">MEVRSEPYLGPSKVLTLINPVFQGRAEGGNIYSAKVLWRCISNSKVNSLLYGIRRCGMKHQRRGRGS</sequence>
<name>A0AAN7L1S6_9MYRT</name>
<organism evidence="1 2">
    <name type="scientific">Trapa incisa</name>
    <dbReference type="NCBI Taxonomy" id="236973"/>
    <lineage>
        <taxon>Eukaryota</taxon>
        <taxon>Viridiplantae</taxon>
        <taxon>Streptophyta</taxon>
        <taxon>Embryophyta</taxon>
        <taxon>Tracheophyta</taxon>
        <taxon>Spermatophyta</taxon>
        <taxon>Magnoliopsida</taxon>
        <taxon>eudicotyledons</taxon>
        <taxon>Gunneridae</taxon>
        <taxon>Pentapetalae</taxon>
        <taxon>rosids</taxon>
        <taxon>malvids</taxon>
        <taxon>Myrtales</taxon>
        <taxon>Lythraceae</taxon>
        <taxon>Trapa</taxon>
    </lineage>
</organism>
<dbReference type="EMBL" id="JAXIOK010000003">
    <property type="protein sequence ID" value="KAK4775814.1"/>
    <property type="molecule type" value="Genomic_DNA"/>
</dbReference>
<accession>A0AAN7L1S6</accession>
<keyword evidence="2" id="KW-1185">Reference proteome</keyword>
<gene>
    <name evidence="1" type="ORF">SAY87_023775</name>
</gene>
<protein>
    <submittedName>
        <fullName evidence="1">Uncharacterized protein</fullName>
    </submittedName>
</protein>
<dbReference type="AlphaFoldDB" id="A0AAN7L1S6"/>
<comment type="caution">
    <text evidence="1">The sequence shown here is derived from an EMBL/GenBank/DDBJ whole genome shotgun (WGS) entry which is preliminary data.</text>
</comment>
<evidence type="ECO:0000313" key="1">
    <source>
        <dbReference type="EMBL" id="KAK4775814.1"/>
    </source>
</evidence>